<reference evidence="3" key="1">
    <citation type="journal article" date="2019" name="Int. J. Syst. Evol. Microbiol.">
        <title>The Global Catalogue of Microorganisms (GCM) 10K type strain sequencing project: providing services to taxonomists for standard genome sequencing and annotation.</title>
        <authorList>
            <consortium name="The Broad Institute Genomics Platform"/>
            <consortium name="The Broad Institute Genome Sequencing Center for Infectious Disease"/>
            <person name="Wu L."/>
            <person name="Ma J."/>
        </authorList>
    </citation>
    <scope>NUCLEOTIDE SEQUENCE [LARGE SCALE GENOMIC DNA]</scope>
    <source>
        <strain evidence="3">KCTC 33842</strain>
    </source>
</reference>
<evidence type="ECO:0000313" key="2">
    <source>
        <dbReference type="EMBL" id="MFD2609026.1"/>
    </source>
</evidence>
<name>A0ABW5P130_9DEIO</name>
<protein>
    <submittedName>
        <fullName evidence="2">CAP domain-containing protein</fullName>
    </submittedName>
</protein>
<gene>
    <name evidence="2" type="ORF">ACFSR9_06160</name>
</gene>
<feature type="signal peptide" evidence="1">
    <location>
        <begin position="1"/>
        <end position="22"/>
    </location>
</feature>
<sequence>MNHRLSPHLLALPCLLALSACDDPQTPSPSPTPTATLTVTVHEEPESGVRETTYQTTADFQFRPGVLGDLSPEEQVAWNLLNAERQGGGICTAPNGQVTRHPPQPPLQLEARIYEAARLYGESLRRWNVAGVPADHYDPSDPAGQTPARRMIRAGYRPAPPTRRDQALFFEENLAFGHDDAAQVLKAWKTESYAHCETLYAPAQYGAFSLTHSPSGTKFKRYWVLNVSGIR</sequence>
<dbReference type="Gene3D" id="3.40.33.10">
    <property type="entry name" value="CAP"/>
    <property type="match status" value="1"/>
</dbReference>
<evidence type="ECO:0000313" key="3">
    <source>
        <dbReference type="Proteomes" id="UP001597475"/>
    </source>
</evidence>
<dbReference type="InterPro" id="IPR035940">
    <property type="entry name" value="CAP_sf"/>
</dbReference>
<accession>A0ABW5P130</accession>
<organism evidence="2 3">
    <name type="scientific">Deinococcus taklimakanensis</name>
    <dbReference type="NCBI Taxonomy" id="536443"/>
    <lineage>
        <taxon>Bacteria</taxon>
        <taxon>Thermotogati</taxon>
        <taxon>Deinococcota</taxon>
        <taxon>Deinococci</taxon>
        <taxon>Deinococcales</taxon>
        <taxon>Deinococcaceae</taxon>
        <taxon>Deinococcus</taxon>
    </lineage>
</organism>
<proteinExistence type="predicted"/>
<keyword evidence="3" id="KW-1185">Reference proteome</keyword>
<comment type="caution">
    <text evidence="2">The sequence shown here is derived from an EMBL/GenBank/DDBJ whole genome shotgun (WGS) entry which is preliminary data.</text>
</comment>
<dbReference type="EMBL" id="JBHUMK010000023">
    <property type="protein sequence ID" value="MFD2609026.1"/>
    <property type="molecule type" value="Genomic_DNA"/>
</dbReference>
<dbReference type="Proteomes" id="UP001597475">
    <property type="component" value="Unassembled WGS sequence"/>
</dbReference>
<dbReference type="PROSITE" id="PS51257">
    <property type="entry name" value="PROKAR_LIPOPROTEIN"/>
    <property type="match status" value="1"/>
</dbReference>
<evidence type="ECO:0000256" key="1">
    <source>
        <dbReference type="SAM" id="SignalP"/>
    </source>
</evidence>
<feature type="chain" id="PRO_5046794368" evidence="1">
    <location>
        <begin position="23"/>
        <end position="231"/>
    </location>
</feature>
<dbReference type="RefSeq" id="WP_386844075.1">
    <property type="nucleotide sequence ID" value="NZ_JBHUMK010000023.1"/>
</dbReference>
<keyword evidence="1" id="KW-0732">Signal</keyword>